<dbReference type="HOGENOM" id="CLU_037629_0_1_11"/>
<keyword evidence="8" id="KW-0949">S-adenosyl-L-methionine</keyword>
<evidence type="ECO:0000256" key="3">
    <source>
        <dbReference type="ARBA" id="ARBA00011890"/>
    </source>
</evidence>
<dbReference type="PATRIC" id="fig|1348663.4.peg.391"/>
<evidence type="ECO:0000256" key="9">
    <source>
        <dbReference type="ARBA" id="ARBA00030757"/>
    </source>
</evidence>
<feature type="compositionally biased region" description="Basic and acidic residues" evidence="12">
    <location>
        <begin position="256"/>
        <end position="276"/>
    </location>
</feature>
<dbReference type="EC" id="2.1.1.77" evidence="3"/>
<evidence type="ECO:0000313" key="14">
    <source>
        <dbReference type="Proteomes" id="UP000027178"/>
    </source>
</evidence>
<dbReference type="EMBL" id="JNBY01000015">
    <property type="protein sequence ID" value="KDN87771.1"/>
    <property type="molecule type" value="Genomic_DNA"/>
</dbReference>
<dbReference type="PANTHER" id="PTHR11579">
    <property type="entry name" value="PROTEIN-L-ISOASPARTATE O-METHYLTRANSFERASE"/>
    <property type="match status" value="1"/>
</dbReference>
<feature type="compositionally biased region" description="Low complexity" evidence="12">
    <location>
        <begin position="345"/>
        <end position="360"/>
    </location>
</feature>
<protein>
    <recommendedName>
        <fullName evidence="4">Protein-L-isoaspartate O-methyltransferase</fullName>
        <ecNumber evidence="3">2.1.1.77</ecNumber>
    </recommendedName>
    <alternativeName>
        <fullName evidence="11">L-isoaspartyl protein carboxyl methyltransferase</fullName>
    </alternativeName>
    <alternativeName>
        <fullName evidence="9">Protein L-isoaspartyl methyltransferase</fullName>
    </alternativeName>
    <alternativeName>
        <fullName evidence="10">Protein-beta-aspartate methyltransferase</fullName>
    </alternativeName>
</protein>
<dbReference type="PANTHER" id="PTHR11579:SF0">
    <property type="entry name" value="PROTEIN-L-ISOASPARTATE(D-ASPARTATE) O-METHYLTRANSFERASE"/>
    <property type="match status" value="1"/>
</dbReference>
<dbReference type="Proteomes" id="UP000027178">
    <property type="component" value="Unassembled WGS sequence"/>
</dbReference>
<name>A0A066ZBT7_9ACTN</name>
<dbReference type="GO" id="GO:0004719">
    <property type="term" value="F:protein-L-isoaspartate (D-aspartate) O-methyltransferase activity"/>
    <property type="evidence" value="ECO:0007669"/>
    <property type="project" value="UniProtKB-EC"/>
</dbReference>
<evidence type="ECO:0000313" key="13">
    <source>
        <dbReference type="EMBL" id="KDN87771.1"/>
    </source>
</evidence>
<feature type="region of interest" description="Disordered" evidence="12">
    <location>
        <begin position="244"/>
        <end position="276"/>
    </location>
</feature>
<dbReference type="Gene3D" id="3.40.50.150">
    <property type="entry name" value="Vaccinia Virus protein VP39"/>
    <property type="match status" value="1"/>
</dbReference>
<evidence type="ECO:0000256" key="2">
    <source>
        <dbReference type="ARBA" id="ARBA00005369"/>
    </source>
</evidence>
<evidence type="ECO:0000256" key="1">
    <source>
        <dbReference type="ARBA" id="ARBA00004496"/>
    </source>
</evidence>
<reference evidence="13 14" key="1">
    <citation type="submission" date="2014-05" db="EMBL/GenBank/DDBJ databases">
        <title>Draft Genome Sequence of Kitasatospora cheerisanensis KCTC 2395.</title>
        <authorList>
            <person name="Nam D.H."/>
        </authorList>
    </citation>
    <scope>NUCLEOTIDE SEQUENCE [LARGE SCALE GENOMIC DNA]</scope>
    <source>
        <strain evidence="13 14">KCTC 2395</strain>
    </source>
</reference>
<comment type="caution">
    <text evidence="13">The sequence shown here is derived from an EMBL/GenBank/DDBJ whole genome shotgun (WGS) entry which is preliminary data.</text>
</comment>
<dbReference type="InterPro" id="IPR029063">
    <property type="entry name" value="SAM-dependent_MTases_sf"/>
</dbReference>
<sequence length="360" mass="38435">MTAVDSTTSPSTAEAWRQHLDAEMARTGQWPERSPWIRPAVAALPRDRFAPARLWDWDGHAWQPVDRDTDPARWLEHLFGHPSRPAVTELAGNLPSSSLSAPAVVVDMLDSLLPEPGHRVLELGTGTAWNAALLAHRAGPGLVTSIEVDPRLAAAGASRLRAAGLDVHVRAGDGTAGLPAGAPYDRVIATYAVERIPWPWIEQSAPGGRLVVPWGRLGHVALTVAEDRGSATGWLQGLARFMPDRTGATAGGPERGFTEIRRSAPPGPERRTERDPAELRDWDLLFHLRVVLPEVRVETAADADGVSAWIHDGASSWATLSSTPDGVFVHQGGPAASPRRSARPGTSGPASAARRSTTTA</sequence>
<dbReference type="SUPFAM" id="SSF53335">
    <property type="entry name" value="S-adenosyl-L-methionine-dependent methyltransferases"/>
    <property type="match status" value="1"/>
</dbReference>
<keyword evidence="5" id="KW-0963">Cytoplasm</keyword>
<feature type="region of interest" description="Disordered" evidence="12">
    <location>
        <begin position="329"/>
        <end position="360"/>
    </location>
</feature>
<dbReference type="RefSeq" id="WP_244305090.1">
    <property type="nucleotide sequence ID" value="NZ_KK853997.1"/>
</dbReference>
<evidence type="ECO:0000256" key="6">
    <source>
        <dbReference type="ARBA" id="ARBA00022603"/>
    </source>
</evidence>
<evidence type="ECO:0000256" key="5">
    <source>
        <dbReference type="ARBA" id="ARBA00022490"/>
    </source>
</evidence>
<evidence type="ECO:0000256" key="11">
    <source>
        <dbReference type="ARBA" id="ARBA00031350"/>
    </source>
</evidence>
<keyword evidence="14" id="KW-1185">Reference proteome</keyword>
<comment type="subcellular location">
    <subcellularLocation>
        <location evidence="1">Cytoplasm</location>
    </subcellularLocation>
</comment>
<keyword evidence="6 13" id="KW-0489">Methyltransferase</keyword>
<dbReference type="GO" id="GO:0032259">
    <property type="term" value="P:methylation"/>
    <property type="evidence" value="ECO:0007669"/>
    <property type="project" value="UniProtKB-KW"/>
</dbReference>
<proteinExistence type="inferred from homology"/>
<gene>
    <name evidence="13" type="ORF">KCH_04180</name>
</gene>
<evidence type="ECO:0000256" key="7">
    <source>
        <dbReference type="ARBA" id="ARBA00022679"/>
    </source>
</evidence>
<evidence type="ECO:0000256" key="4">
    <source>
        <dbReference type="ARBA" id="ARBA00013346"/>
    </source>
</evidence>
<accession>A0A066ZBT7</accession>
<dbReference type="Pfam" id="PF01135">
    <property type="entry name" value="PCMT"/>
    <property type="match status" value="1"/>
</dbReference>
<dbReference type="AlphaFoldDB" id="A0A066ZBT7"/>
<evidence type="ECO:0000256" key="10">
    <source>
        <dbReference type="ARBA" id="ARBA00031323"/>
    </source>
</evidence>
<dbReference type="CDD" id="cd02440">
    <property type="entry name" value="AdoMet_MTases"/>
    <property type="match status" value="1"/>
</dbReference>
<dbReference type="InterPro" id="IPR000682">
    <property type="entry name" value="PCMT"/>
</dbReference>
<organism evidence="13 14">
    <name type="scientific">Kitasatospora cheerisanensis KCTC 2395</name>
    <dbReference type="NCBI Taxonomy" id="1348663"/>
    <lineage>
        <taxon>Bacteria</taxon>
        <taxon>Bacillati</taxon>
        <taxon>Actinomycetota</taxon>
        <taxon>Actinomycetes</taxon>
        <taxon>Kitasatosporales</taxon>
        <taxon>Streptomycetaceae</taxon>
        <taxon>Kitasatospora</taxon>
    </lineage>
</organism>
<keyword evidence="7 13" id="KW-0808">Transferase</keyword>
<dbReference type="eggNOG" id="COG2518">
    <property type="taxonomic scope" value="Bacteria"/>
</dbReference>
<evidence type="ECO:0000256" key="8">
    <source>
        <dbReference type="ARBA" id="ARBA00022691"/>
    </source>
</evidence>
<comment type="similarity">
    <text evidence="2">Belongs to the methyltransferase superfamily. L-isoaspartyl/D-aspartyl protein methyltransferase family.</text>
</comment>
<evidence type="ECO:0000256" key="12">
    <source>
        <dbReference type="SAM" id="MobiDB-lite"/>
    </source>
</evidence>
<dbReference type="GO" id="GO:0005737">
    <property type="term" value="C:cytoplasm"/>
    <property type="evidence" value="ECO:0007669"/>
    <property type="project" value="UniProtKB-SubCell"/>
</dbReference>